<reference evidence="9 10" key="1">
    <citation type="submission" date="2018-05" db="EMBL/GenBank/DDBJ databases">
        <title>Acuticoccus sediminis sp. nov., isolated from deep-sea sediment of Indian Ocean.</title>
        <authorList>
            <person name="Liu X."/>
            <person name="Lai Q."/>
            <person name="Du Y."/>
            <person name="Sun F."/>
            <person name="Zhang X."/>
            <person name="Wang S."/>
            <person name="Shao Z."/>
        </authorList>
    </citation>
    <scope>NUCLEOTIDE SEQUENCE [LARGE SCALE GENOMIC DNA]</scope>
    <source>
        <strain evidence="9 10">PTG4-2</strain>
    </source>
</reference>
<evidence type="ECO:0000256" key="4">
    <source>
        <dbReference type="ARBA" id="ARBA00022692"/>
    </source>
</evidence>
<dbReference type="InterPro" id="IPR010656">
    <property type="entry name" value="DctM"/>
</dbReference>
<evidence type="ECO:0000256" key="6">
    <source>
        <dbReference type="ARBA" id="ARBA00023136"/>
    </source>
</evidence>
<comment type="caution">
    <text evidence="9">The sequence shown here is derived from an EMBL/GenBank/DDBJ whole genome shotgun (WGS) entry which is preliminary data.</text>
</comment>
<dbReference type="EMBL" id="QHHQ01000002">
    <property type="protein sequence ID" value="RAI02421.1"/>
    <property type="molecule type" value="Genomic_DNA"/>
</dbReference>
<evidence type="ECO:0000256" key="2">
    <source>
        <dbReference type="ARBA" id="ARBA00022475"/>
    </source>
</evidence>
<feature type="transmembrane region" description="Helical" evidence="7">
    <location>
        <begin position="274"/>
        <end position="296"/>
    </location>
</feature>
<comment type="similarity">
    <text evidence="7">Belongs to the TRAP transporter large permease family.</text>
</comment>
<comment type="subcellular location">
    <subcellularLocation>
        <location evidence="1 7">Cell inner membrane</location>
        <topology evidence="1 7">Multi-pass membrane protein</topology>
    </subcellularLocation>
</comment>
<evidence type="ECO:0000259" key="8">
    <source>
        <dbReference type="Pfam" id="PF06808"/>
    </source>
</evidence>
<comment type="subunit">
    <text evidence="7">The complex comprises the extracytoplasmic solute receptor protein and the two transmembrane proteins.</text>
</comment>
<feature type="transmembrane region" description="Helical" evidence="7">
    <location>
        <begin position="171"/>
        <end position="192"/>
    </location>
</feature>
<accession>A0A8B2NTY1</accession>
<name>A0A8B2NTY1_9HYPH</name>
<feature type="domain" description="TRAP C4-dicarboxylate transport system permease DctM subunit" evidence="8">
    <location>
        <begin position="10"/>
        <end position="419"/>
    </location>
</feature>
<dbReference type="Pfam" id="PF06808">
    <property type="entry name" value="DctM"/>
    <property type="match status" value="1"/>
</dbReference>
<dbReference type="NCBIfam" id="TIGR00786">
    <property type="entry name" value="dctM"/>
    <property type="match status" value="1"/>
</dbReference>
<comment type="function">
    <text evidence="7">Part of the tripartite ATP-independent periplasmic (TRAP) transport system.</text>
</comment>
<keyword evidence="5 7" id="KW-1133">Transmembrane helix</keyword>
<evidence type="ECO:0000313" key="9">
    <source>
        <dbReference type="EMBL" id="RAI02421.1"/>
    </source>
</evidence>
<keyword evidence="3 7" id="KW-0997">Cell inner membrane</keyword>
<feature type="transmembrane region" description="Helical" evidence="7">
    <location>
        <begin position="244"/>
        <end position="262"/>
    </location>
</feature>
<feature type="transmembrane region" description="Helical" evidence="7">
    <location>
        <begin position="358"/>
        <end position="377"/>
    </location>
</feature>
<comment type="caution">
    <text evidence="7">Lacks conserved residue(s) required for the propagation of feature annotation.</text>
</comment>
<keyword evidence="7" id="KW-0813">Transport</keyword>
<dbReference type="RefSeq" id="WP_111346022.1">
    <property type="nucleotide sequence ID" value="NZ_JAIWKD010000002.1"/>
</dbReference>
<dbReference type="AlphaFoldDB" id="A0A8B2NTY1"/>
<evidence type="ECO:0000256" key="1">
    <source>
        <dbReference type="ARBA" id="ARBA00004429"/>
    </source>
</evidence>
<dbReference type="Proteomes" id="UP000249590">
    <property type="component" value="Unassembled WGS sequence"/>
</dbReference>
<feature type="transmembrane region" description="Helical" evidence="7">
    <location>
        <begin position="316"/>
        <end position="346"/>
    </location>
</feature>
<feature type="transmembrane region" description="Helical" evidence="7">
    <location>
        <begin position="42"/>
        <end position="67"/>
    </location>
</feature>
<feature type="transmembrane region" description="Helical" evidence="7">
    <location>
        <begin position="79"/>
        <end position="97"/>
    </location>
</feature>
<organism evidence="9 10">
    <name type="scientific">Acuticoccus sediminis</name>
    <dbReference type="NCBI Taxonomy" id="2184697"/>
    <lineage>
        <taxon>Bacteria</taxon>
        <taxon>Pseudomonadati</taxon>
        <taxon>Pseudomonadota</taxon>
        <taxon>Alphaproteobacteria</taxon>
        <taxon>Hyphomicrobiales</taxon>
        <taxon>Amorphaceae</taxon>
        <taxon>Acuticoccus</taxon>
    </lineage>
</organism>
<dbReference type="PANTHER" id="PTHR33362:SF5">
    <property type="entry name" value="C4-DICARBOXYLATE TRAP TRANSPORTER LARGE PERMEASE PROTEIN DCTM"/>
    <property type="match status" value="1"/>
</dbReference>
<sequence>MTVMALMGATVLLLLAAGFPIALVLGATGVFWTILYNPNYLGGIAHTVFNTASGETLIAIPLFILMGQIVQHSRVAERFYETVARWLAVVPGGLLHANISVSAVFSAVSGSSVATAATVATAALPSLDRLHYDRRLSTGTLAAGGTLGILIPPSIPLIVYGSLVEESIGSLFIAALLPALMTVSLFHIYIFVRALLDPSVAPAGAADTPPISTAAALGNVLPVLAIVLVVLGGIYLGWTTSTEAAALGAFMALLTAAGQRTLTWGMLKTVLGETASLTAMILFIVIGAQIFSFAVYTWGINSDIRQLVGGLPYPPLAIFGIIVVIYLILGMFVDALSLMLMTLAVVHPIIVSLGYDPIWFGIVLVLLLEVGLITPPVGMNLFTIKAVNPSISLKDIAYGSLPFVAIVLFSVAILVMFPEVVLWLPFHI</sequence>
<dbReference type="GO" id="GO:0005886">
    <property type="term" value="C:plasma membrane"/>
    <property type="evidence" value="ECO:0007669"/>
    <property type="project" value="UniProtKB-SubCell"/>
</dbReference>
<keyword evidence="2" id="KW-1003">Cell membrane</keyword>
<dbReference type="PANTHER" id="PTHR33362">
    <property type="entry name" value="SIALIC ACID TRAP TRANSPORTER PERMEASE PROTEIN SIAT-RELATED"/>
    <property type="match status" value="1"/>
</dbReference>
<protein>
    <recommendedName>
        <fullName evidence="7">TRAP transporter large permease protein</fullName>
    </recommendedName>
</protein>
<dbReference type="GO" id="GO:0022857">
    <property type="term" value="F:transmembrane transporter activity"/>
    <property type="evidence" value="ECO:0007669"/>
    <property type="project" value="UniProtKB-UniRule"/>
</dbReference>
<feature type="transmembrane region" description="Helical" evidence="7">
    <location>
        <begin position="136"/>
        <end position="159"/>
    </location>
</feature>
<dbReference type="PIRSF" id="PIRSF006066">
    <property type="entry name" value="HI0050"/>
    <property type="match status" value="1"/>
</dbReference>
<feature type="transmembrane region" description="Helical" evidence="7">
    <location>
        <begin position="397"/>
        <end position="424"/>
    </location>
</feature>
<evidence type="ECO:0000256" key="7">
    <source>
        <dbReference type="RuleBase" id="RU369079"/>
    </source>
</evidence>
<evidence type="ECO:0000313" key="10">
    <source>
        <dbReference type="Proteomes" id="UP000249590"/>
    </source>
</evidence>
<keyword evidence="10" id="KW-1185">Reference proteome</keyword>
<dbReference type="OrthoDB" id="8043430at2"/>
<keyword evidence="6 7" id="KW-0472">Membrane</keyword>
<dbReference type="InterPro" id="IPR004681">
    <property type="entry name" value="TRAP_DctM"/>
</dbReference>
<keyword evidence="4 7" id="KW-0812">Transmembrane</keyword>
<evidence type="ECO:0000256" key="3">
    <source>
        <dbReference type="ARBA" id="ARBA00022519"/>
    </source>
</evidence>
<gene>
    <name evidence="9" type="ORF">DLJ53_13785</name>
</gene>
<feature type="transmembrane region" description="Helical" evidence="7">
    <location>
        <begin position="213"/>
        <end position="238"/>
    </location>
</feature>
<evidence type="ECO:0000256" key="5">
    <source>
        <dbReference type="ARBA" id="ARBA00022989"/>
    </source>
</evidence>
<proteinExistence type="inferred from homology"/>